<feature type="region of interest" description="Disordered" evidence="1">
    <location>
        <begin position="226"/>
        <end position="267"/>
    </location>
</feature>
<feature type="compositionally biased region" description="Polar residues" evidence="1">
    <location>
        <begin position="258"/>
        <end position="267"/>
    </location>
</feature>
<name>A0A239AKY8_9PSEU</name>
<dbReference type="EMBL" id="FZNW01000045">
    <property type="protein sequence ID" value="SNR96002.1"/>
    <property type="molecule type" value="Genomic_DNA"/>
</dbReference>
<proteinExistence type="predicted"/>
<sequence length="267" mass="29731">MPLAIASAPSPTSDLHAAYLDYLRRTGRGNVAYWRAARAFFRRWPDPRQWANEPLAIRLSANTSTRPVITFLMLHRALQPGYDYLLERKLSSIWREITESPLGTDLERFMATAAELGFTERVRLATGSQVPVRLLIQTGRPLEQLTVTDLAEFTAACRDRQTRTGKGHKHYLAAASNAQRVLFHLGIVEQLPRSGGPVPLPERLADVTPPVRATMIAIWNANAQRVSPRPSPRWPRDSSISGCSSPRLLPRSPRLPNSIVNATSSPT</sequence>
<feature type="compositionally biased region" description="Low complexity" evidence="1">
    <location>
        <begin position="244"/>
        <end position="256"/>
    </location>
</feature>
<keyword evidence="3" id="KW-1185">Reference proteome</keyword>
<dbReference type="AlphaFoldDB" id="A0A239AKY8"/>
<dbReference type="Proteomes" id="UP000198348">
    <property type="component" value="Unassembled WGS sequence"/>
</dbReference>
<evidence type="ECO:0000313" key="2">
    <source>
        <dbReference type="EMBL" id="SNR96002.1"/>
    </source>
</evidence>
<evidence type="ECO:0000313" key="3">
    <source>
        <dbReference type="Proteomes" id="UP000198348"/>
    </source>
</evidence>
<accession>A0A239AKY8</accession>
<gene>
    <name evidence="2" type="ORF">SAMN06265360_1459</name>
</gene>
<protein>
    <submittedName>
        <fullName evidence="2">Uncharacterized protein</fullName>
    </submittedName>
</protein>
<organism evidence="2 3">
    <name type="scientific">Haloechinothrix alba</name>
    <dbReference type="NCBI Taxonomy" id="664784"/>
    <lineage>
        <taxon>Bacteria</taxon>
        <taxon>Bacillati</taxon>
        <taxon>Actinomycetota</taxon>
        <taxon>Actinomycetes</taxon>
        <taxon>Pseudonocardiales</taxon>
        <taxon>Pseudonocardiaceae</taxon>
        <taxon>Haloechinothrix</taxon>
    </lineage>
</organism>
<reference evidence="2 3" key="1">
    <citation type="submission" date="2017-06" db="EMBL/GenBank/DDBJ databases">
        <authorList>
            <person name="Kim H.J."/>
            <person name="Triplett B.A."/>
        </authorList>
    </citation>
    <scope>NUCLEOTIDE SEQUENCE [LARGE SCALE GENOMIC DNA]</scope>
    <source>
        <strain evidence="2 3">DSM 45207</strain>
    </source>
</reference>
<evidence type="ECO:0000256" key="1">
    <source>
        <dbReference type="SAM" id="MobiDB-lite"/>
    </source>
</evidence>